<dbReference type="InterPro" id="IPR035899">
    <property type="entry name" value="DBL_dom_sf"/>
</dbReference>
<evidence type="ECO:0000256" key="10">
    <source>
        <dbReference type="ARBA" id="ARBA00023212"/>
    </source>
</evidence>
<keyword evidence="4" id="KW-0597">Phosphoprotein</keyword>
<evidence type="ECO:0000256" key="13">
    <source>
        <dbReference type="SAM" id="MobiDB-lite"/>
    </source>
</evidence>
<dbReference type="SUPFAM" id="SSF57903">
    <property type="entry name" value="FYVE/PHD zinc finger"/>
    <property type="match status" value="1"/>
</dbReference>
<evidence type="ECO:0000256" key="11">
    <source>
        <dbReference type="ARBA" id="ARBA00023273"/>
    </source>
</evidence>
<evidence type="ECO:0000256" key="7">
    <source>
        <dbReference type="ARBA" id="ARBA00022737"/>
    </source>
</evidence>
<evidence type="ECO:0000256" key="6">
    <source>
        <dbReference type="ARBA" id="ARBA00022723"/>
    </source>
</evidence>
<dbReference type="Ensembl" id="ENSZLMT00000012740.1">
    <property type="protein sequence ID" value="ENSZLMP00000012397.1"/>
    <property type="gene ID" value="ENSZLMG00000008604.1"/>
</dbReference>
<dbReference type="InterPro" id="IPR013083">
    <property type="entry name" value="Znf_RING/FYVE/PHD"/>
</dbReference>
<keyword evidence="10" id="KW-0206">Cytoskeleton</keyword>
<evidence type="ECO:0000256" key="5">
    <source>
        <dbReference type="ARBA" id="ARBA00022658"/>
    </source>
</evidence>
<dbReference type="GO" id="GO:0008270">
    <property type="term" value="F:zinc ion binding"/>
    <property type="evidence" value="ECO:0007669"/>
    <property type="project" value="UniProtKB-KW"/>
</dbReference>
<dbReference type="SMART" id="SM00325">
    <property type="entry name" value="RhoGEF"/>
    <property type="match status" value="1"/>
</dbReference>
<evidence type="ECO:0000256" key="8">
    <source>
        <dbReference type="ARBA" id="ARBA00022771"/>
    </source>
</evidence>
<evidence type="ECO:0000256" key="12">
    <source>
        <dbReference type="PROSITE-ProRule" id="PRU00024"/>
    </source>
</evidence>
<dbReference type="InterPro" id="IPR011993">
    <property type="entry name" value="PH-like_dom_sf"/>
</dbReference>
<dbReference type="GO" id="GO:0046847">
    <property type="term" value="P:filopodium assembly"/>
    <property type="evidence" value="ECO:0007669"/>
    <property type="project" value="TreeGrafter"/>
</dbReference>
<dbReference type="InterPro" id="IPR000315">
    <property type="entry name" value="Znf_B-box"/>
</dbReference>
<dbReference type="CDD" id="cd15741">
    <property type="entry name" value="FYVE_FGD1_2_4"/>
    <property type="match status" value="1"/>
</dbReference>
<feature type="region of interest" description="Disordered" evidence="13">
    <location>
        <begin position="1"/>
        <end position="130"/>
    </location>
</feature>
<dbReference type="AlphaFoldDB" id="A0A8D2PDW4"/>
<dbReference type="FunFam" id="2.30.29.30:FF:000113">
    <property type="entry name" value="FYVE, RhoGEF and PH domain-containing protein 4"/>
    <property type="match status" value="1"/>
</dbReference>
<dbReference type="SUPFAM" id="SSF48065">
    <property type="entry name" value="DBL homology domain (DH-domain)"/>
    <property type="match status" value="1"/>
</dbReference>
<keyword evidence="6" id="KW-0479">Metal-binding</keyword>
<dbReference type="InterPro" id="IPR000306">
    <property type="entry name" value="Znf_FYVE"/>
</dbReference>
<evidence type="ECO:0000259" key="17">
    <source>
        <dbReference type="PROSITE" id="PS50178"/>
    </source>
</evidence>
<evidence type="ECO:0000259" key="14">
    <source>
        <dbReference type="PROSITE" id="PS50003"/>
    </source>
</evidence>
<dbReference type="PROSITE" id="PS50010">
    <property type="entry name" value="DH_2"/>
    <property type="match status" value="1"/>
</dbReference>
<feature type="domain" description="PH" evidence="14">
    <location>
        <begin position="465"/>
        <end position="564"/>
    </location>
</feature>
<dbReference type="CDD" id="cd00160">
    <property type="entry name" value="RhoGEF"/>
    <property type="match status" value="1"/>
</dbReference>
<dbReference type="GO" id="GO:0007010">
    <property type="term" value="P:cytoskeleton organization"/>
    <property type="evidence" value="ECO:0007669"/>
    <property type="project" value="TreeGrafter"/>
</dbReference>
<keyword evidence="8 12" id="KW-0863">Zinc-finger</keyword>
<reference evidence="18" key="2">
    <citation type="submission" date="2025-09" db="UniProtKB">
        <authorList>
            <consortium name="Ensembl"/>
        </authorList>
    </citation>
    <scope>IDENTIFICATION</scope>
</reference>
<dbReference type="Pfam" id="PF00169">
    <property type="entry name" value="PH"/>
    <property type="match status" value="1"/>
</dbReference>
<dbReference type="InterPro" id="IPR017455">
    <property type="entry name" value="Znf_FYVE-rel"/>
</dbReference>
<evidence type="ECO:0000256" key="4">
    <source>
        <dbReference type="ARBA" id="ARBA00022553"/>
    </source>
</evidence>
<feature type="domain" description="B box-type" evidence="16">
    <location>
        <begin position="604"/>
        <end position="654"/>
    </location>
</feature>
<evidence type="ECO:0000259" key="15">
    <source>
        <dbReference type="PROSITE" id="PS50010"/>
    </source>
</evidence>
<dbReference type="FunFam" id="1.20.900.10:FF:000013">
    <property type="entry name" value="FYVE, RhoGEF and PH domain-containing protein 4"/>
    <property type="match status" value="1"/>
</dbReference>
<dbReference type="Proteomes" id="UP000694401">
    <property type="component" value="Unassembled WGS sequence"/>
</dbReference>
<dbReference type="PROSITE" id="PS50119">
    <property type="entry name" value="ZF_BBOX"/>
    <property type="match status" value="1"/>
</dbReference>
<feature type="region of interest" description="Disordered" evidence="13">
    <location>
        <begin position="158"/>
        <end position="182"/>
    </location>
</feature>
<comment type="subcellular location">
    <subcellularLocation>
        <location evidence="2">Cell projection</location>
    </subcellularLocation>
    <subcellularLocation>
        <location evidence="1">Cytoplasm</location>
        <location evidence="1">Cytoskeleton</location>
    </subcellularLocation>
</comment>
<evidence type="ECO:0000256" key="3">
    <source>
        <dbReference type="ARBA" id="ARBA00022490"/>
    </source>
</evidence>
<dbReference type="InterPro" id="IPR000219">
    <property type="entry name" value="DH_dom"/>
</dbReference>
<name>A0A8D2PDW4_ZOSLA</name>
<dbReference type="SUPFAM" id="SSF50729">
    <property type="entry name" value="PH domain-like"/>
    <property type="match status" value="1"/>
</dbReference>
<keyword evidence="11" id="KW-0966">Cell projection</keyword>
<dbReference type="GO" id="GO:0042995">
    <property type="term" value="C:cell projection"/>
    <property type="evidence" value="ECO:0007669"/>
    <property type="project" value="UniProtKB-SubCell"/>
</dbReference>
<protein>
    <submittedName>
        <fullName evidence="18">FYVE, RhoGEF and PH domain containing 4</fullName>
    </submittedName>
</protein>
<dbReference type="GO" id="GO:0005737">
    <property type="term" value="C:cytoplasm"/>
    <property type="evidence" value="ECO:0007669"/>
    <property type="project" value="TreeGrafter"/>
</dbReference>
<dbReference type="CDD" id="cd15791">
    <property type="entry name" value="PH1_FDG4"/>
    <property type="match status" value="1"/>
</dbReference>
<feature type="domain" description="DH" evidence="15">
    <location>
        <begin position="249"/>
        <end position="436"/>
    </location>
</feature>
<evidence type="ECO:0000256" key="1">
    <source>
        <dbReference type="ARBA" id="ARBA00004245"/>
    </source>
</evidence>
<keyword evidence="3" id="KW-0963">Cytoplasm</keyword>
<dbReference type="GO" id="GO:0005856">
    <property type="term" value="C:cytoskeleton"/>
    <property type="evidence" value="ECO:0007669"/>
    <property type="project" value="UniProtKB-SubCell"/>
</dbReference>
<evidence type="ECO:0000256" key="9">
    <source>
        <dbReference type="ARBA" id="ARBA00022833"/>
    </source>
</evidence>
<evidence type="ECO:0000313" key="19">
    <source>
        <dbReference type="Proteomes" id="UP000694401"/>
    </source>
</evidence>
<feature type="compositionally biased region" description="Basic and acidic residues" evidence="13">
    <location>
        <begin position="1"/>
        <end position="10"/>
    </location>
</feature>
<keyword evidence="5" id="KW-0344">Guanine-nucleotide releasing factor</keyword>
<dbReference type="Pfam" id="PF00621">
    <property type="entry name" value="RhoGEF"/>
    <property type="match status" value="1"/>
</dbReference>
<dbReference type="Pfam" id="PF01363">
    <property type="entry name" value="FYVE"/>
    <property type="match status" value="1"/>
</dbReference>
<proteinExistence type="predicted"/>
<dbReference type="SMART" id="SM00064">
    <property type="entry name" value="FYVE"/>
    <property type="match status" value="1"/>
</dbReference>
<accession>A0A8D2PDW4</accession>
<dbReference type="FunFam" id="3.30.40.10:FF:000061">
    <property type="entry name" value="FYVE, RhoGEF and PH domain containing 1"/>
    <property type="match status" value="1"/>
</dbReference>
<dbReference type="Gene3D" id="2.30.29.30">
    <property type="entry name" value="Pleckstrin-homology domain (PH domain)/Phosphotyrosine-binding domain (PTB)"/>
    <property type="match status" value="1"/>
</dbReference>
<keyword evidence="19" id="KW-1185">Reference proteome</keyword>
<dbReference type="Gene3D" id="1.20.900.10">
    <property type="entry name" value="Dbl homology (DH) domain"/>
    <property type="match status" value="1"/>
</dbReference>
<organism evidence="18 19">
    <name type="scientific">Zosterops lateralis melanops</name>
    <dbReference type="NCBI Taxonomy" id="1220523"/>
    <lineage>
        <taxon>Eukaryota</taxon>
        <taxon>Metazoa</taxon>
        <taxon>Chordata</taxon>
        <taxon>Craniata</taxon>
        <taxon>Vertebrata</taxon>
        <taxon>Euteleostomi</taxon>
        <taxon>Archelosauria</taxon>
        <taxon>Archosauria</taxon>
        <taxon>Dinosauria</taxon>
        <taxon>Saurischia</taxon>
        <taxon>Theropoda</taxon>
        <taxon>Coelurosauria</taxon>
        <taxon>Aves</taxon>
        <taxon>Neognathae</taxon>
        <taxon>Neoaves</taxon>
        <taxon>Telluraves</taxon>
        <taxon>Australaves</taxon>
        <taxon>Passeriformes</taxon>
        <taxon>Sylvioidea</taxon>
        <taxon>Zosteropidae</taxon>
        <taxon>Zosterops</taxon>
    </lineage>
</organism>
<evidence type="ECO:0000259" key="16">
    <source>
        <dbReference type="PROSITE" id="PS50119"/>
    </source>
</evidence>
<dbReference type="GO" id="GO:0005085">
    <property type="term" value="F:guanyl-nucleotide exchange factor activity"/>
    <property type="evidence" value="ECO:0007669"/>
    <property type="project" value="UniProtKB-KW"/>
</dbReference>
<dbReference type="InterPro" id="IPR037742">
    <property type="entry name" value="FDG4_N_PH"/>
</dbReference>
<feature type="domain" description="FYVE-type" evidence="17">
    <location>
        <begin position="603"/>
        <end position="663"/>
    </location>
</feature>
<keyword evidence="9" id="KW-0862">Zinc</keyword>
<feature type="compositionally biased region" description="Polar residues" evidence="13">
    <location>
        <begin position="172"/>
        <end position="182"/>
    </location>
</feature>
<dbReference type="Gene3D" id="3.30.40.10">
    <property type="entry name" value="Zinc/RING finger domain, C3HC4 (zinc finger)"/>
    <property type="match status" value="1"/>
</dbReference>
<dbReference type="PROSITE" id="PS50178">
    <property type="entry name" value="ZF_FYVE"/>
    <property type="match status" value="1"/>
</dbReference>
<evidence type="ECO:0000313" key="18">
    <source>
        <dbReference type="Ensembl" id="ENSZLMP00000012397.1"/>
    </source>
</evidence>
<evidence type="ECO:0000256" key="2">
    <source>
        <dbReference type="ARBA" id="ARBA00004316"/>
    </source>
</evidence>
<dbReference type="InterPro" id="IPR051092">
    <property type="entry name" value="FYVE_RhoGEF_PH"/>
</dbReference>
<sequence length="695" mass="79734">RMGKKQEKNSGGKVFSSIIRQRLMPPKPIHLQKATYQTPRHKALTNQKPRMEEETPAAVSSVTKEKSSKVSDLINRFEGGSSLNPSDLKKDSSVLHITKSQGRYGSTLSPQPKLPSQHSLQKQGSSTADNTQVAQLPTANGVAAQDRPEYEDGRLLERSSAMSIPIPEDATDSSLTNGEGESTCRESLQSVTACEEQMLNSCHRTLSSNTLLPLENETLEINSNVKEEQAEESSKHDQPVETKETDEQKRHKIANELLQTEKAYVSRLDLLDGVFYSRLLEEANRGSFPPEVINKIFSNISSINAFHSKFLLPELEKRMQEWTTTPRIGDILQKLAPFLKMYGEYVKNFDNAMELVKMWTERSPQFKFIIQDIQKEKVCGNLTLQHHMLEPVQRIPRYEMLLKDYLRKLPQDSLDWKDAEKSLEIISTAASHSNSAIRKMENLKKLLEIYEMLGEEEDIVNPSNELIKEGQILKLAARNTSAQERYLFLFNNMLLYCVPKFSLVGSKFSVRTRVGIDGMKIIETHNEEYPHTFQVSGKERTLELQASSEQDKEEWIKALQSTIEAFQQRNETFRNAIAKEYEDMPVDVSNAELGKRAPRWIRDNEVTMCMKCKEPFNALTRRRHHCRACGHVVCWKCSDYKAHLEYDGNKLNKVCKDCYHKIKSMWISFIPFHRDSIGFQHSPLQNCFFFATLHF</sequence>
<dbReference type="PROSITE" id="PS50003">
    <property type="entry name" value="PH_DOMAIN"/>
    <property type="match status" value="1"/>
</dbReference>
<dbReference type="PANTHER" id="PTHR12673">
    <property type="entry name" value="FACIOGENITAL DYSPLASIA PROTEIN"/>
    <property type="match status" value="1"/>
</dbReference>
<dbReference type="PANTHER" id="PTHR12673:SF98">
    <property type="entry name" value="FYVE, RHOGEF AND PH DOMAIN-CONTAINING PROTEIN 4"/>
    <property type="match status" value="1"/>
</dbReference>
<dbReference type="InterPro" id="IPR011011">
    <property type="entry name" value="Znf_FYVE_PHD"/>
</dbReference>
<feature type="compositionally biased region" description="Polar residues" evidence="13">
    <location>
        <begin position="98"/>
        <end position="130"/>
    </location>
</feature>
<dbReference type="SMART" id="SM00233">
    <property type="entry name" value="PH"/>
    <property type="match status" value="1"/>
</dbReference>
<keyword evidence="7" id="KW-0677">Repeat</keyword>
<feature type="region of interest" description="Disordered" evidence="13">
    <location>
        <begin position="225"/>
        <end position="249"/>
    </location>
</feature>
<feature type="compositionally biased region" description="Polar residues" evidence="13">
    <location>
        <begin position="34"/>
        <end position="48"/>
    </location>
</feature>
<reference evidence="18" key="1">
    <citation type="submission" date="2025-08" db="UniProtKB">
        <authorList>
            <consortium name="Ensembl"/>
        </authorList>
    </citation>
    <scope>IDENTIFICATION</scope>
</reference>
<dbReference type="InterPro" id="IPR001849">
    <property type="entry name" value="PH_domain"/>
</dbReference>